<sequence length="434" mass="47982">METRKMTLAASGDSFITRRLPSLVPEEFQNLSQLLKAADVRFTNLEVTTHDHEGYPSAFSGGTWAIAPPNVLKDLKAYGFNLLAWANNHTMDYSEGGLFATERHLNQHEFIHAGVGRNLAEASKPKYLDSPGGRVALISATSTFHETWRAGNQRPDVIGRPGINPLRYKTTYCVTSEELNLLSRIADQCAINAGRNLDIKEGFSVPDPDGVLTFGNLKFIEGSEPKKVTEPLEADMKRIERAVKEARRQADIVIVSLHSHEMEGEDKAAPAEFFKTASRGFIDADADAVIGHGPHILRGIEIYKNKPIFYSLGNFIFQNDTVSALPADFYEKYGLDADANVADALDYRSSGGTKGLGTNKSVWESVIAMWEMEGGRVTKIKLYPISLGFGLPRYQRGWPVLSDDQSILERLQALSRPFGTDIKIEGKIGVIYLS</sequence>
<evidence type="ECO:0000313" key="3">
    <source>
        <dbReference type="EMBL" id="TCP20702.1"/>
    </source>
</evidence>
<accession>A0A4R2NHJ6</accession>
<dbReference type="InterPro" id="IPR019079">
    <property type="entry name" value="Capsule_synth_CapA"/>
</dbReference>
<organism evidence="3 4">
    <name type="scientific">Scopulibacillus darangshiensis</name>
    <dbReference type="NCBI Taxonomy" id="442528"/>
    <lineage>
        <taxon>Bacteria</taxon>
        <taxon>Bacillati</taxon>
        <taxon>Bacillota</taxon>
        <taxon>Bacilli</taxon>
        <taxon>Bacillales</taxon>
        <taxon>Sporolactobacillaceae</taxon>
        <taxon>Scopulibacillus</taxon>
    </lineage>
</organism>
<comment type="similarity">
    <text evidence="1">Belongs to the CapA family.</text>
</comment>
<dbReference type="Proteomes" id="UP000295416">
    <property type="component" value="Unassembled WGS sequence"/>
</dbReference>
<dbReference type="EMBL" id="SLXK01000050">
    <property type="protein sequence ID" value="TCP20702.1"/>
    <property type="molecule type" value="Genomic_DNA"/>
</dbReference>
<proteinExistence type="inferred from homology"/>
<protein>
    <submittedName>
        <fullName evidence="3">Poly-gamma-glutamate synthesis protein (Capsule biosynthesis protein)</fullName>
    </submittedName>
</protein>
<evidence type="ECO:0000256" key="1">
    <source>
        <dbReference type="ARBA" id="ARBA00005662"/>
    </source>
</evidence>
<comment type="caution">
    <text evidence="3">The sequence shown here is derived from an EMBL/GenBank/DDBJ whole genome shotgun (WGS) entry which is preliminary data.</text>
</comment>
<dbReference type="SUPFAM" id="SSF56300">
    <property type="entry name" value="Metallo-dependent phosphatases"/>
    <property type="match status" value="1"/>
</dbReference>
<dbReference type="RefSeq" id="WP_243647178.1">
    <property type="nucleotide sequence ID" value="NZ_SLXK01000050.1"/>
</dbReference>
<dbReference type="AlphaFoldDB" id="A0A4R2NHJ6"/>
<name>A0A4R2NHJ6_9BACL</name>
<dbReference type="InterPro" id="IPR029052">
    <property type="entry name" value="Metallo-depent_PP-like"/>
</dbReference>
<dbReference type="CDD" id="cd07381">
    <property type="entry name" value="MPP_CapA"/>
    <property type="match status" value="1"/>
</dbReference>
<dbReference type="PANTHER" id="PTHR33393:SF13">
    <property type="entry name" value="PGA BIOSYNTHESIS PROTEIN CAPA"/>
    <property type="match status" value="1"/>
</dbReference>
<gene>
    <name evidence="3" type="ORF">EV207_1505</name>
</gene>
<feature type="domain" description="Capsule synthesis protein CapA" evidence="2">
    <location>
        <begin position="7"/>
        <end position="319"/>
    </location>
</feature>
<dbReference type="Gene3D" id="3.60.21.10">
    <property type="match status" value="1"/>
</dbReference>
<keyword evidence="4" id="KW-1185">Reference proteome</keyword>
<dbReference type="PANTHER" id="PTHR33393">
    <property type="entry name" value="POLYGLUTAMINE SYNTHESIS ACCESSORY PROTEIN RV0574C-RELATED"/>
    <property type="match status" value="1"/>
</dbReference>
<dbReference type="InterPro" id="IPR052169">
    <property type="entry name" value="CW_Biosynth-Accessory"/>
</dbReference>
<dbReference type="Pfam" id="PF09587">
    <property type="entry name" value="PGA_cap"/>
    <property type="match status" value="1"/>
</dbReference>
<evidence type="ECO:0000259" key="2">
    <source>
        <dbReference type="SMART" id="SM00854"/>
    </source>
</evidence>
<evidence type="ECO:0000313" key="4">
    <source>
        <dbReference type="Proteomes" id="UP000295416"/>
    </source>
</evidence>
<reference evidence="3 4" key="1">
    <citation type="submission" date="2019-03" db="EMBL/GenBank/DDBJ databases">
        <title>Genomic Encyclopedia of Type Strains, Phase IV (KMG-IV): sequencing the most valuable type-strain genomes for metagenomic binning, comparative biology and taxonomic classification.</title>
        <authorList>
            <person name="Goeker M."/>
        </authorList>
    </citation>
    <scope>NUCLEOTIDE SEQUENCE [LARGE SCALE GENOMIC DNA]</scope>
    <source>
        <strain evidence="3 4">DSM 19377</strain>
    </source>
</reference>
<dbReference type="SMART" id="SM00854">
    <property type="entry name" value="PGA_cap"/>
    <property type="match status" value="1"/>
</dbReference>